<name>A0A0A8K3Q3_9HYPH</name>
<evidence type="ECO:0000259" key="1">
    <source>
        <dbReference type="PROSITE" id="PS51186"/>
    </source>
</evidence>
<evidence type="ECO:0000313" key="2">
    <source>
        <dbReference type="EMBL" id="BAQ17381.1"/>
    </source>
</evidence>
<dbReference type="InterPro" id="IPR000182">
    <property type="entry name" value="GNAT_dom"/>
</dbReference>
<gene>
    <name evidence="2" type="ORF">GL4_1930</name>
</gene>
<organism evidence="2 3">
    <name type="scientific">Methyloceanibacter caenitepidi</name>
    <dbReference type="NCBI Taxonomy" id="1384459"/>
    <lineage>
        <taxon>Bacteria</taxon>
        <taxon>Pseudomonadati</taxon>
        <taxon>Pseudomonadota</taxon>
        <taxon>Alphaproteobacteria</taxon>
        <taxon>Hyphomicrobiales</taxon>
        <taxon>Hyphomicrobiaceae</taxon>
        <taxon>Methyloceanibacter</taxon>
    </lineage>
</organism>
<dbReference type="GO" id="GO:0016747">
    <property type="term" value="F:acyltransferase activity, transferring groups other than amino-acyl groups"/>
    <property type="evidence" value="ECO:0007669"/>
    <property type="project" value="InterPro"/>
</dbReference>
<dbReference type="Gene3D" id="3.40.630.30">
    <property type="match status" value="1"/>
</dbReference>
<keyword evidence="3" id="KW-1185">Reference proteome</keyword>
<dbReference type="PROSITE" id="PS51186">
    <property type="entry name" value="GNAT"/>
    <property type="match status" value="1"/>
</dbReference>
<dbReference type="PANTHER" id="PTHR43617:SF2">
    <property type="entry name" value="UPF0039 PROTEIN SLL0451"/>
    <property type="match status" value="1"/>
</dbReference>
<dbReference type="STRING" id="1384459.GL4_1930"/>
<sequence>MEIRPETPSDETAIDRVVDCAFASKSHTGHAEAAIVRALRTGGDLSFSLVAELGSALVGHIAFSPVDIDHQQGDWFGLGPLAVQPAHQRQGIGSALVNRGLTDLRMKGAAGCVVLGDPGFYGRLGFESDGTLSYGGLPTHYIQRIVFTGKAPAGEIRYAPAFDLAG</sequence>
<keyword evidence="2" id="KW-0808">Transferase</keyword>
<dbReference type="PANTHER" id="PTHR43617">
    <property type="entry name" value="L-AMINO ACID N-ACETYLTRANSFERASE"/>
    <property type="match status" value="1"/>
</dbReference>
<dbReference type="Proteomes" id="UP000031643">
    <property type="component" value="Chromosome"/>
</dbReference>
<dbReference type="Pfam" id="PF13508">
    <property type="entry name" value="Acetyltransf_7"/>
    <property type="match status" value="1"/>
</dbReference>
<accession>A0A0A8K3Q3</accession>
<dbReference type="KEGG" id="mcg:GL4_1930"/>
<proteinExistence type="predicted"/>
<feature type="domain" description="N-acetyltransferase" evidence="1">
    <location>
        <begin position="1"/>
        <end position="148"/>
    </location>
</feature>
<dbReference type="InterPro" id="IPR050276">
    <property type="entry name" value="MshD_Acetyltransferase"/>
</dbReference>
<protein>
    <submittedName>
        <fullName evidence="2">Acetyltransferase</fullName>
    </submittedName>
</protein>
<dbReference type="SUPFAM" id="SSF55729">
    <property type="entry name" value="Acyl-CoA N-acyltransferases (Nat)"/>
    <property type="match status" value="1"/>
</dbReference>
<dbReference type="CDD" id="cd04301">
    <property type="entry name" value="NAT_SF"/>
    <property type="match status" value="1"/>
</dbReference>
<dbReference type="AlphaFoldDB" id="A0A0A8K3Q3"/>
<dbReference type="OrthoDB" id="9797178at2"/>
<dbReference type="EMBL" id="AP014648">
    <property type="protein sequence ID" value="BAQ17381.1"/>
    <property type="molecule type" value="Genomic_DNA"/>
</dbReference>
<dbReference type="InterPro" id="IPR016181">
    <property type="entry name" value="Acyl_CoA_acyltransferase"/>
</dbReference>
<dbReference type="RefSeq" id="WP_045366894.1">
    <property type="nucleotide sequence ID" value="NZ_AP014648.1"/>
</dbReference>
<reference evidence="2 3" key="1">
    <citation type="submission" date="2014-09" db="EMBL/GenBank/DDBJ databases">
        <title>Genome sequencing of Methyloceanibacter caenitepidi Gela4.</title>
        <authorList>
            <person name="Takeuchi M."/>
            <person name="Susumu S."/>
            <person name="Kamagata Y."/>
            <person name="Oshima K."/>
            <person name="Hattori M."/>
            <person name="Iwasaki W."/>
        </authorList>
    </citation>
    <scope>NUCLEOTIDE SEQUENCE [LARGE SCALE GENOMIC DNA]</scope>
    <source>
        <strain evidence="2 3">Gela4</strain>
    </source>
</reference>
<evidence type="ECO:0000313" key="3">
    <source>
        <dbReference type="Proteomes" id="UP000031643"/>
    </source>
</evidence>
<dbReference type="HOGENOM" id="CLU_081840_2_0_5"/>